<dbReference type="Proteomes" id="UP000034846">
    <property type="component" value="Unassembled WGS sequence"/>
</dbReference>
<dbReference type="AlphaFoldDB" id="A0A0G1ZQ94"/>
<name>A0A0G1ZQ94_9BACT</name>
<protein>
    <submittedName>
        <fullName evidence="1">Uncharacterized protein</fullName>
    </submittedName>
</protein>
<evidence type="ECO:0000313" key="1">
    <source>
        <dbReference type="EMBL" id="KKW30407.1"/>
    </source>
</evidence>
<dbReference type="EMBL" id="LCRD01000013">
    <property type="protein sequence ID" value="KKW30407.1"/>
    <property type="molecule type" value="Genomic_DNA"/>
</dbReference>
<reference evidence="1 2" key="1">
    <citation type="journal article" date="2015" name="Nature">
        <title>rRNA introns, odd ribosomes, and small enigmatic genomes across a large radiation of phyla.</title>
        <authorList>
            <person name="Brown C.T."/>
            <person name="Hug L.A."/>
            <person name="Thomas B.C."/>
            <person name="Sharon I."/>
            <person name="Castelle C.J."/>
            <person name="Singh A."/>
            <person name="Wilkins M.J."/>
            <person name="Williams K.H."/>
            <person name="Banfield J.F."/>
        </authorList>
    </citation>
    <scope>NUCLEOTIDE SEQUENCE [LARGE SCALE GENOMIC DNA]</scope>
</reference>
<gene>
    <name evidence="1" type="ORF">UY72_C0013G0017</name>
</gene>
<proteinExistence type="predicted"/>
<comment type="caution">
    <text evidence="1">The sequence shown here is derived from an EMBL/GenBank/DDBJ whole genome shotgun (WGS) entry which is preliminary data.</text>
</comment>
<evidence type="ECO:0000313" key="2">
    <source>
        <dbReference type="Proteomes" id="UP000034846"/>
    </source>
</evidence>
<accession>A0A0G1ZQ94</accession>
<sequence>MHEIVNDPIDVTVTFQGLRVRPTRVHWNGRDYAIKHVNLVHSTQEGLKRIYYFSVSDQCNFMKLRLDTETLEWRIVEVYSE</sequence>
<organism evidence="1 2">
    <name type="scientific">Candidatus Uhrbacteria bacterium GW2011_GWD2_52_7</name>
    <dbReference type="NCBI Taxonomy" id="1618989"/>
    <lineage>
        <taxon>Bacteria</taxon>
        <taxon>Candidatus Uhriibacteriota</taxon>
    </lineage>
</organism>